<feature type="transmembrane region" description="Helical" evidence="12">
    <location>
        <begin position="96"/>
        <end position="114"/>
    </location>
</feature>
<dbReference type="InterPro" id="IPR000715">
    <property type="entry name" value="Glycosyl_transferase_4"/>
</dbReference>
<feature type="transmembrane region" description="Helical" evidence="12">
    <location>
        <begin position="244"/>
        <end position="264"/>
    </location>
</feature>
<evidence type="ECO:0000256" key="2">
    <source>
        <dbReference type="ARBA" id="ARBA00022475"/>
    </source>
</evidence>
<dbReference type="PANTHER" id="PTHR22926:SF3">
    <property type="entry name" value="UNDECAPRENYL-PHOSPHATE ALPHA-N-ACETYLGLUCOSAMINYL 1-PHOSPHATE TRANSFERASE"/>
    <property type="match status" value="1"/>
</dbReference>
<sequence length="360" mass="39581">MSLAVLTTFLLSFVLLFAFRKLAKKINLVDKPNERKHHKGAIPLIGGVSIYVSILISSLLYVDTYPDDWLYLFCGAVLIIIGVLDDKFDISFKVRLLVQAGISLAMIFAAGLSLDSLGSIAGNVPVYLPAWVSYLVTVLAVIGAINAFNMVDGIDGLLGGLASVSFAALGVMFLINGDIELATNCAMMIAALVPYILLNLGIPLGPRFKIFMGDAGSMLIGFSVVWFLIRASQAEHSDAIRPVAALWFIALPLMDMATIMTRRVRKGQSPFKPDREHFHHICQRIGLSSSMTLVVICILSFCLAAIGILGEVYKVNETAMFMLFLVLFAIYFYVISHIFRITSRIRIWLGKQPYEEETTG</sequence>
<evidence type="ECO:0000256" key="1">
    <source>
        <dbReference type="ARBA" id="ARBA00004651"/>
    </source>
</evidence>
<keyword evidence="10 12" id="KW-0472">Membrane</keyword>
<feature type="transmembrane region" description="Helical" evidence="12">
    <location>
        <begin position="6"/>
        <end position="23"/>
    </location>
</feature>
<dbReference type="EMBL" id="JAJUBB010000010">
    <property type="protein sequence ID" value="MDD1782437.1"/>
    <property type="molecule type" value="Genomic_DNA"/>
</dbReference>
<comment type="pathway">
    <text evidence="12">Bacterial outer membrane biogenesis; LPS O-antigen biosynthesis.</text>
</comment>
<dbReference type="CDD" id="cd06853">
    <property type="entry name" value="GT_WecA_like"/>
    <property type="match status" value="1"/>
</dbReference>
<dbReference type="Proteomes" id="UP001149821">
    <property type="component" value="Unassembled WGS sequence"/>
</dbReference>
<comment type="subcellular location">
    <subcellularLocation>
        <location evidence="12">Cell inner membrane</location>
        <topology evidence="12">Multi-pass membrane protein</topology>
    </subcellularLocation>
    <subcellularLocation>
        <location evidence="1">Cell membrane</location>
        <topology evidence="1">Multi-pass membrane protein</topology>
    </subcellularLocation>
</comment>
<feature type="transmembrane region" description="Helical" evidence="12">
    <location>
        <begin position="68"/>
        <end position="84"/>
    </location>
</feature>
<evidence type="ECO:0000256" key="8">
    <source>
        <dbReference type="ARBA" id="ARBA00022985"/>
    </source>
</evidence>
<evidence type="ECO:0000313" key="14">
    <source>
        <dbReference type="Proteomes" id="UP001149821"/>
    </source>
</evidence>
<proteinExistence type="inferred from homology"/>
<keyword evidence="9 12" id="KW-1133">Transmembrane helix</keyword>
<evidence type="ECO:0000256" key="3">
    <source>
        <dbReference type="ARBA" id="ARBA00022519"/>
    </source>
</evidence>
<comment type="caution">
    <text evidence="13">The sequence shown here is derived from an EMBL/GenBank/DDBJ whole genome shotgun (WGS) entry which is preliminary data.</text>
</comment>
<dbReference type="NCBIfam" id="TIGR02380">
    <property type="entry name" value="ECA_wecA"/>
    <property type="match status" value="1"/>
</dbReference>
<keyword evidence="5 12" id="KW-0808">Transferase</keyword>
<dbReference type="Pfam" id="PF00953">
    <property type="entry name" value="Glycos_transf_4"/>
    <property type="match status" value="1"/>
</dbReference>
<keyword evidence="4 12" id="KW-0328">Glycosyltransferase</keyword>
<dbReference type="EC" id="2.7.8.33" evidence="12"/>
<keyword evidence="14" id="KW-1185">Reference proteome</keyword>
<evidence type="ECO:0000313" key="13">
    <source>
        <dbReference type="EMBL" id="MDD1782437.1"/>
    </source>
</evidence>
<comment type="function">
    <text evidence="12">Catalyzes the transfer of the GlcNAc-1-phosphate moiety from UDP-GlcNAc onto the carrier lipid undecaprenyl phosphate (C55-P), yielding GlcNAc-pyrophosphoryl-undecaprenyl (GlcNAc-PP-C55).</text>
</comment>
<protein>
    <recommendedName>
        <fullName evidence="12">Undecaprenyl-phosphate alpha-N-acetylglucosaminyl 1-phosphate transferase</fullName>
        <ecNumber evidence="12">2.7.8.33</ecNumber>
    </recommendedName>
    <alternativeName>
        <fullName evidence="12">UDP-GlcNAc:undecaprenyl-phosphate GlcNAc-1-phosphate transferase</fullName>
    </alternativeName>
    <alternativeName>
        <fullName evidence="12">Undecaprenyl-phosphate GlcNAc-1-phosphate transferase</fullName>
    </alternativeName>
</protein>
<feature type="transmembrane region" description="Helical" evidence="12">
    <location>
        <begin position="181"/>
        <end position="198"/>
    </location>
</feature>
<feature type="transmembrane region" description="Helical" evidence="12">
    <location>
        <begin position="285"/>
        <end position="309"/>
    </location>
</feature>
<comment type="cofactor">
    <cofactor evidence="12">
        <name>Mg(2+)</name>
        <dbReference type="ChEBI" id="CHEBI:18420"/>
    </cofactor>
</comment>
<feature type="transmembrane region" description="Helical" evidence="12">
    <location>
        <begin position="157"/>
        <end position="175"/>
    </location>
</feature>
<evidence type="ECO:0000256" key="4">
    <source>
        <dbReference type="ARBA" id="ARBA00022676"/>
    </source>
</evidence>
<evidence type="ECO:0000256" key="6">
    <source>
        <dbReference type="ARBA" id="ARBA00022692"/>
    </source>
</evidence>
<keyword evidence="8 12" id="KW-0448">Lipopolysaccharide biosynthesis</keyword>
<reference evidence="13" key="1">
    <citation type="submission" date="2021-12" db="EMBL/GenBank/DDBJ databases">
        <title>Enterovibrio ZSDZ35 sp. nov. and Enterovibrio ZSDZ42 sp. nov., isolated from coastal seawater in Qingdao.</title>
        <authorList>
            <person name="Zhang P."/>
        </authorList>
    </citation>
    <scope>NUCLEOTIDE SEQUENCE</scope>
    <source>
        <strain evidence="13">ZSDZ35</strain>
    </source>
</reference>
<keyword evidence="3 12" id="KW-0997">Cell inner membrane</keyword>
<evidence type="ECO:0000256" key="10">
    <source>
        <dbReference type="ARBA" id="ARBA00023136"/>
    </source>
</evidence>
<feature type="transmembrane region" description="Helical" evidence="12">
    <location>
        <begin position="44"/>
        <end position="62"/>
    </location>
</feature>
<name>A0ABT5QN67_9GAMM</name>
<comment type="catalytic activity">
    <reaction evidence="12">
        <text>di-trans,octa-cis-undecaprenyl phosphate + UDP-N-acetyl-alpha-D-glucosamine = N-acetyl-alpha-D-glucosaminyl-di-trans,octa-cis-undecaprenyl diphosphate + UMP</text>
        <dbReference type="Rhea" id="RHEA:28090"/>
        <dbReference type="ChEBI" id="CHEBI:57705"/>
        <dbReference type="ChEBI" id="CHEBI:57865"/>
        <dbReference type="ChEBI" id="CHEBI:60392"/>
        <dbReference type="ChEBI" id="CHEBI:62959"/>
        <dbReference type="EC" id="2.7.8.33"/>
    </reaction>
</comment>
<accession>A0ABT5QN67</accession>
<dbReference type="HAMAP" id="MF_02030">
    <property type="entry name" value="WecA_Gammaproteo"/>
    <property type="match status" value="1"/>
</dbReference>
<dbReference type="PANTHER" id="PTHR22926">
    <property type="entry name" value="PHOSPHO-N-ACETYLMURAMOYL-PENTAPEPTIDE-TRANSFERASE"/>
    <property type="match status" value="1"/>
</dbReference>
<evidence type="ECO:0000256" key="9">
    <source>
        <dbReference type="ARBA" id="ARBA00022989"/>
    </source>
</evidence>
<comment type="cofactor">
    <cofactor evidence="12">
        <name>Mn(2+)</name>
        <dbReference type="ChEBI" id="CHEBI:29035"/>
    </cofactor>
</comment>
<keyword evidence="11 12" id="KW-0464">Manganese</keyword>
<keyword evidence="6 12" id="KW-0812">Transmembrane</keyword>
<evidence type="ECO:0000256" key="12">
    <source>
        <dbReference type="HAMAP-Rule" id="MF_02030"/>
    </source>
</evidence>
<feature type="transmembrane region" description="Helical" evidence="12">
    <location>
        <begin position="210"/>
        <end position="229"/>
    </location>
</feature>
<organism evidence="13 14">
    <name type="scientific">Enterovibrio qingdaonensis</name>
    <dbReference type="NCBI Taxonomy" id="2899818"/>
    <lineage>
        <taxon>Bacteria</taxon>
        <taxon>Pseudomonadati</taxon>
        <taxon>Pseudomonadota</taxon>
        <taxon>Gammaproteobacteria</taxon>
        <taxon>Vibrionales</taxon>
        <taxon>Vibrionaceae</taxon>
        <taxon>Enterovibrio</taxon>
    </lineage>
</organism>
<evidence type="ECO:0000256" key="7">
    <source>
        <dbReference type="ARBA" id="ARBA00022842"/>
    </source>
</evidence>
<gene>
    <name evidence="12 13" type="primary">wecA</name>
    <name evidence="13" type="ORF">LRP49_14795</name>
</gene>
<evidence type="ECO:0000256" key="11">
    <source>
        <dbReference type="ARBA" id="ARBA00023211"/>
    </source>
</evidence>
<comment type="similarity">
    <text evidence="12">Belongs to the glycosyltransferase 4 family. WecA subfamily.</text>
</comment>
<dbReference type="InterPro" id="IPR012750">
    <property type="entry name" value="ECA_WecA-rel"/>
</dbReference>
<keyword evidence="7 12" id="KW-0460">Magnesium</keyword>
<dbReference type="RefSeq" id="WP_274143075.1">
    <property type="nucleotide sequence ID" value="NZ_JAJUBB010000010.1"/>
</dbReference>
<feature type="transmembrane region" description="Helical" evidence="12">
    <location>
        <begin position="321"/>
        <end position="339"/>
    </location>
</feature>
<feature type="transmembrane region" description="Helical" evidence="12">
    <location>
        <begin position="126"/>
        <end position="145"/>
    </location>
</feature>
<evidence type="ECO:0000256" key="5">
    <source>
        <dbReference type="ARBA" id="ARBA00022679"/>
    </source>
</evidence>
<keyword evidence="2 12" id="KW-1003">Cell membrane</keyword>